<feature type="transmembrane region" description="Helical" evidence="1">
    <location>
        <begin position="181"/>
        <end position="200"/>
    </location>
</feature>
<feature type="transmembrane region" description="Helical" evidence="1">
    <location>
        <begin position="254"/>
        <end position="287"/>
    </location>
</feature>
<keyword evidence="1" id="KW-0472">Membrane</keyword>
<accession>A0ABV5V3H0</accession>
<feature type="transmembrane region" description="Helical" evidence="1">
    <location>
        <begin position="440"/>
        <end position="459"/>
    </location>
</feature>
<feature type="transmembrane region" description="Helical" evidence="1">
    <location>
        <begin position="45"/>
        <end position="70"/>
    </location>
</feature>
<keyword evidence="1" id="KW-1133">Transmembrane helix</keyword>
<gene>
    <name evidence="2" type="ORF">ACFFN0_09855</name>
</gene>
<comment type="caution">
    <text evidence="2">The sequence shown here is derived from an EMBL/GenBank/DDBJ whole genome shotgun (WGS) entry which is preliminary data.</text>
</comment>
<feature type="transmembrane region" description="Helical" evidence="1">
    <location>
        <begin position="338"/>
        <end position="365"/>
    </location>
</feature>
<evidence type="ECO:0000313" key="3">
    <source>
        <dbReference type="Proteomes" id="UP001589613"/>
    </source>
</evidence>
<feature type="transmembrane region" description="Helical" evidence="1">
    <location>
        <begin position="212"/>
        <end position="234"/>
    </location>
</feature>
<feature type="transmembrane region" description="Helical" evidence="1">
    <location>
        <begin position="82"/>
        <end position="106"/>
    </location>
</feature>
<feature type="transmembrane region" description="Helical" evidence="1">
    <location>
        <begin position="465"/>
        <end position="486"/>
    </location>
</feature>
<feature type="transmembrane region" description="Helical" evidence="1">
    <location>
        <begin position="152"/>
        <end position="175"/>
    </location>
</feature>
<keyword evidence="3" id="KW-1185">Reference proteome</keyword>
<evidence type="ECO:0000256" key="1">
    <source>
        <dbReference type="SAM" id="Phobius"/>
    </source>
</evidence>
<name>A0ABV5V3H0_9MICO</name>
<protein>
    <submittedName>
        <fullName evidence="2">DUF1538 domain-containing protein</fullName>
    </submittedName>
</protein>
<feature type="transmembrane region" description="Helical" evidence="1">
    <location>
        <begin position="12"/>
        <end position="33"/>
    </location>
</feature>
<feature type="transmembrane region" description="Helical" evidence="1">
    <location>
        <begin position="377"/>
        <end position="398"/>
    </location>
</feature>
<feature type="transmembrane region" description="Helical" evidence="1">
    <location>
        <begin position="299"/>
        <end position="318"/>
    </location>
</feature>
<organism evidence="2 3">
    <name type="scientific">Ornithinimicrobium kibberense</name>
    <dbReference type="NCBI Taxonomy" id="282060"/>
    <lineage>
        <taxon>Bacteria</taxon>
        <taxon>Bacillati</taxon>
        <taxon>Actinomycetota</taxon>
        <taxon>Actinomycetes</taxon>
        <taxon>Micrococcales</taxon>
        <taxon>Ornithinimicrobiaceae</taxon>
        <taxon>Ornithinimicrobium</taxon>
    </lineage>
</organism>
<dbReference type="Pfam" id="PF07556">
    <property type="entry name" value="DUF1538"/>
    <property type="match status" value="2"/>
</dbReference>
<feature type="transmembrane region" description="Helical" evidence="1">
    <location>
        <begin position="126"/>
        <end position="145"/>
    </location>
</feature>
<feature type="transmembrane region" description="Helical" evidence="1">
    <location>
        <begin position="404"/>
        <end position="428"/>
    </location>
</feature>
<keyword evidence="1" id="KW-0812">Transmembrane</keyword>
<reference evidence="2 3" key="1">
    <citation type="submission" date="2024-09" db="EMBL/GenBank/DDBJ databases">
        <authorList>
            <person name="Sun Q."/>
            <person name="Mori K."/>
        </authorList>
    </citation>
    <scope>NUCLEOTIDE SEQUENCE [LARGE SCALE GENOMIC DNA]</scope>
    <source>
        <strain evidence="2 3">JCM 12763</strain>
    </source>
</reference>
<dbReference type="EMBL" id="JBHMAX010000017">
    <property type="protein sequence ID" value="MFB9732347.1"/>
    <property type="molecule type" value="Genomic_DNA"/>
</dbReference>
<evidence type="ECO:0000313" key="2">
    <source>
        <dbReference type="EMBL" id="MFB9732347.1"/>
    </source>
</evidence>
<dbReference type="InterPro" id="IPR011435">
    <property type="entry name" value="UmpAB"/>
</dbReference>
<proteinExistence type="predicted"/>
<dbReference type="RefSeq" id="WP_141338554.1">
    <property type="nucleotide sequence ID" value="NZ_JBHMAX010000017.1"/>
</dbReference>
<dbReference type="Proteomes" id="UP001589613">
    <property type="component" value="Unassembled WGS sequence"/>
</dbReference>
<sequence>MRYYARDLLVRLRDALTSLVPILAVVIAFQLLVMREVPEDVGTLVVGMLVVALGIAVFLQGLDLSVFPLGKSLASQFTRKRALVSLLAFGFSIGAAAVVAEPALIAVADQAELVSGGRIDALVLRLLIASSVGAVIVLGIMRAVLGWRIHRFVIVGYVVVILVTYAAPAEVVGLAYDSGGVTTNIVTVPLVAAIGLGLAASLGGRTALLHGFGLVGLAVMVPMITVQVYGMIVYRGTATEQALEPVPPAPSGDVGIGGAADVLGGLLGMLGDVALLVVVVLFFQLVVLRHGVPHPARVAVGFLFVLLGLYAFVVGLKLGLLPLGTLLADQLVARDVPLLILLFAFLVGFATTLAEPALVAIAGQAEEAAPGGVRAGVLRVAVALGVGAGITIGAYRILAGDPLHLYMVGGYGLAILLTLVAPPGIVALAFDLGGVTTSEITVPVVTALGIGLATGVAGRDPLIDGFGLIAFASMFPVLTVLSYAIIQDRLHRRTVR</sequence>